<evidence type="ECO:0000313" key="8">
    <source>
        <dbReference type="Proteomes" id="UP000198704"/>
    </source>
</evidence>
<dbReference type="GO" id="GO:0051287">
    <property type="term" value="F:NAD binding"/>
    <property type="evidence" value="ECO:0007669"/>
    <property type="project" value="InterPro"/>
</dbReference>
<organism evidence="7 8">
    <name type="scientific">Methylobacterium phyllostachyos</name>
    <dbReference type="NCBI Taxonomy" id="582672"/>
    <lineage>
        <taxon>Bacteria</taxon>
        <taxon>Pseudomonadati</taxon>
        <taxon>Pseudomonadota</taxon>
        <taxon>Alphaproteobacteria</taxon>
        <taxon>Hyphomicrobiales</taxon>
        <taxon>Methylobacteriaceae</taxon>
        <taxon>Methylobacterium</taxon>
    </lineage>
</organism>
<dbReference type="FunFam" id="3.40.50.720:FF:000203">
    <property type="entry name" value="D-3-phosphoglycerate dehydrogenase (SerA)"/>
    <property type="match status" value="1"/>
</dbReference>
<dbReference type="Pfam" id="PF02826">
    <property type="entry name" value="2-Hacid_dh_C"/>
    <property type="match status" value="1"/>
</dbReference>
<dbReference type="RefSeq" id="WP_091722872.1">
    <property type="nucleotide sequence ID" value="NZ_FNHS01000033.1"/>
</dbReference>
<dbReference type="Proteomes" id="UP000198704">
    <property type="component" value="Unassembled WGS sequence"/>
</dbReference>
<comment type="similarity">
    <text evidence="1 4">Belongs to the D-isomer specific 2-hydroxyacid dehydrogenase family.</text>
</comment>
<dbReference type="SUPFAM" id="SSF51735">
    <property type="entry name" value="NAD(P)-binding Rossmann-fold domains"/>
    <property type="match status" value="1"/>
</dbReference>
<dbReference type="PANTHER" id="PTHR42789">
    <property type="entry name" value="D-ISOMER SPECIFIC 2-HYDROXYACID DEHYDROGENASE FAMILY PROTEIN (AFU_ORTHOLOGUE AFUA_6G10090)"/>
    <property type="match status" value="1"/>
</dbReference>
<dbReference type="InterPro" id="IPR036291">
    <property type="entry name" value="NAD(P)-bd_dom_sf"/>
</dbReference>
<dbReference type="SUPFAM" id="SSF52283">
    <property type="entry name" value="Formate/glycerate dehydrogenase catalytic domain-like"/>
    <property type="match status" value="1"/>
</dbReference>
<accession>A0A1H0LB79</accession>
<dbReference type="Pfam" id="PF00389">
    <property type="entry name" value="2-Hacid_dh"/>
    <property type="match status" value="1"/>
</dbReference>
<keyword evidence="3" id="KW-0520">NAD</keyword>
<dbReference type="InterPro" id="IPR006140">
    <property type="entry name" value="D-isomer_DH_NAD-bd"/>
</dbReference>
<dbReference type="InterPro" id="IPR029753">
    <property type="entry name" value="D-isomer_DH_CS"/>
</dbReference>
<dbReference type="OrthoDB" id="9793626at2"/>
<dbReference type="GO" id="GO:0016616">
    <property type="term" value="F:oxidoreductase activity, acting on the CH-OH group of donors, NAD or NADP as acceptor"/>
    <property type="evidence" value="ECO:0007669"/>
    <property type="project" value="InterPro"/>
</dbReference>
<proteinExistence type="inferred from homology"/>
<keyword evidence="2 4" id="KW-0560">Oxidoreductase</keyword>
<name>A0A1H0LB79_9HYPH</name>
<evidence type="ECO:0000256" key="1">
    <source>
        <dbReference type="ARBA" id="ARBA00005854"/>
    </source>
</evidence>
<dbReference type="InterPro" id="IPR006139">
    <property type="entry name" value="D-isomer_2_OHA_DH_cat_dom"/>
</dbReference>
<evidence type="ECO:0000313" key="7">
    <source>
        <dbReference type="EMBL" id="SDO65509.1"/>
    </source>
</evidence>
<dbReference type="PROSITE" id="PS00671">
    <property type="entry name" value="D_2_HYDROXYACID_DH_3"/>
    <property type="match status" value="1"/>
</dbReference>
<protein>
    <submittedName>
        <fullName evidence="7">D-3-phosphoglycerate dehydrogenase</fullName>
    </submittedName>
</protein>
<dbReference type="EMBL" id="FNHS01000033">
    <property type="protein sequence ID" value="SDO65509.1"/>
    <property type="molecule type" value="Genomic_DNA"/>
</dbReference>
<gene>
    <name evidence="7" type="ORF">SAMN05216360_13316</name>
</gene>
<keyword evidence="8" id="KW-1185">Reference proteome</keyword>
<sequence length="326" mass="33346">MITGPCLIVQPIHAAGLDRLRAAGLEPRPANGTDAGTLARDVADCVAVITRNTGFPAEAIAAAPHLRVIGVHGTGTDHVAKAAATEAGIVVVNTPGANAVSVAEHTLALIFALAKALPGADRSVRQGDDSFKFTTRLIELAGLTLGLVGFGAIGQVTARLGTALGLRVLAYGPTRPETDFATVGALRAPSVEAVLAEADIVSLHLPLTGSTRGLIGPDQLARMKRGAFLINTSRGGLIDDAALVQALEAGTIAGAGLDVFAQEPLPQGHPLSRQERAILTPHVGGSTEAALIRTAETAAGRVVDTLAGRHPGGLVNPEVWDRRRGL</sequence>
<evidence type="ECO:0000256" key="4">
    <source>
        <dbReference type="RuleBase" id="RU003719"/>
    </source>
</evidence>
<dbReference type="AlphaFoldDB" id="A0A1H0LB79"/>
<feature type="domain" description="D-isomer specific 2-hydroxyacid dehydrogenase NAD-binding" evidence="6">
    <location>
        <begin position="107"/>
        <end position="284"/>
    </location>
</feature>
<dbReference type="PROSITE" id="PS00670">
    <property type="entry name" value="D_2_HYDROXYACID_DH_2"/>
    <property type="match status" value="1"/>
</dbReference>
<dbReference type="Gene3D" id="3.40.50.720">
    <property type="entry name" value="NAD(P)-binding Rossmann-like Domain"/>
    <property type="match status" value="2"/>
</dbReference>
<evidence type="ECO:0000256" key="3">
    <source>
        <dbReference type="ARBA" id="ARBA00023027"/>
    </source>
</evidence>
<dbReference type="InterPro" id="IPR050857">
    <property type="entry name" value="D-2-hydroxyacid_DH"/>
</dbReference>
<evidence type="ECO:0000259" key="5">
    <source>
        <dbReference type="Pfam" id="PF00389"/>
    </source>
</evidence>
<dbReference type="STRING" id="582672.SAMN05216360_13316"/>
<dbReference type="PANTHER" id="PTHR42789:SF1">
    <property type="entry name" value="D-ISOMER SPECIFIC 2-HYDROXYACID DEHYDROGENASE FAMILY PROTEIN (AFU_ORTHOLOGUE AFUA_6G10090)"/>
    <property type="match status" value="1"/>
</dbReference>
<feature type="domain" description="D-isomer specific 2-hydroxyacid dehydrogenase catalytic" evidence="5">
    <location>
        <begin position="7"/>
        <end position="316"/>
    </location>
</feature>
<reference evidence="8" key="1">
    <citation type="submission" date="2016-10" db="EMBL/GenBank/DDBJ databases">
        <authorList>
            <person name="Varghese N."/>
            <person name="Submissions S."/>
        </authorList>
    </citation>
    <scope>NUCLEOTIDE SEQUENCE [LARGE SCALE GENOMIC DNA]</scope>
    <source>
        <strain evidence="8">BL47</strain>
    </source>
</reference>
<evidence type="ECO:0000259" key="6">
    <source>
        <dbReference type="Pfam" id="PF02826"/>
    </source>
</evidence>
<dbReference type="CDD" id="cd12173">
    <property type="entry name" value="PGDH_4"/>
    <property type="match status" value="1"/>
</dbReference>
<evidence type="ECO:0000256" key="2">
    <source>
        <dbReference type="ARBA" id="ARBA00023002"/>
    </source>
</evidence>